<protein>
    <submittedName>
        <fullName evidence="2">Uncharacterized protein</fullName>
    </submittedName>
</protein>
<feature type="transmembrane region" description="Helical" evidence="1">
    <location>
        <begin position="186"/>
        <end position="210"/>
    </location>
</feature>
<evidence type="ECO:0000313" key="2">
    <source>
        <dbReference type="EMBL" id="SUY45691.1"/>
    </source>
</evidence>
<keyword evidence="1" id="KW-1133">Transmembrane helix</keyword>
<feature type="transmembrane region" description="Helical" evidence="1">
    <location>
        <begin position="44"/>
        <end position="63"/>
    </location>
</feature>
<feature type="transmembrane region" description="Helical" evidence="1">
    <location>
        <begin position="271"/>
        <end position="294"/>
    </location>
</feature>
<keyword evidence="1" id="KW-0812">Transmembrane</keyword>
<dbReference type="OrthoDB" id="9978661at2"/>
<dbReference type="Proteomes" id="UP000254664">
    <property type="component" value="Unassembled WGS sequence"/>
</dbReference>
<keyword evidence="3" id="KW-1185">Reference proteome</keyword>
<feature type="transmembrane region" description="Helical" evidence="1">
    <location>
        <begin position="100"/>
        <end position="117"/>
    </location>
</feature>
<feature type="transmembrane region" description="Helical" evidence="1">
    <location>
        <begin position="358"/>
        <end position="374"/>
    </location>
</feature>
<dbReference type="EMBL" id="UFWZ01000001">
    <property type="protein sequence ID" value="SUY45691.1"/>
    <property type="molecule type" value="Genomic_DNA"/>
</dbReference>
<gene>
    <name evidence="2" type="ORF">NCTC9836_00401</name>
</gene>
<feature type="transmembrane region" description="Helical" evidence="1">
    <location>
        <begin position="20"/>
        <end position="38"/>
    </location>
</feature>
<dbReference type="RefSeq" id="WP_115640233.1">
    <property type="nucleotide sequence ID" value="NZ_UFWZ01000001.1"/>
</dbReference>
<evidence type="ECO:0000313" key="3">
    <source>
        <dbReference type="Proteomes" id="UP000254664"/>
    </source>
</evidence>
<evidence type="ECO:0000256" key="1">
    <source>
        <dbReference type="SAM" id="Phobius"/>
    </source>
</evidence>
<feature type="transmembrane region" description="Helical" evidence="1">
    <location>
        <begin position="230"/>
        <end position="250"/>
    </location>
</feature>
<proteinExistence type="predicted"/>
<keyword evidence="1" id="KW-0472">Membrane</keyword>
<accession>A0A381J476</accession>
<sequence>MNDIINQKSKLNKLKMDIDITASIILCLYLFIDLLRFFNIIPLILGNALYVLIGSIAIIYSVFRKGIKRQIPIFCFMFFYISFGAIGILFNRNIDPQELLWPFAFIGLATLFLNFKINNKIAKIIYYFVIALLMIKIILSGGVNNLNTASSRNTIGIMILIYFAIYSITSYTCGKKIAIYPILLGFLVNVMAIGRSGILTFVLLIVLFSFLEFDEGKYKISNPIKSFIKLFVAGIILWIAYNILEIYFVEMMLNFQKRGLESVRSLIWSNYLTKTFTSARYVLFGTPISGTYLLDAFNYNLHNSFFMLHAKYGLAPLIVVIILIVKSFIYFIKTKNALYFMILLSVVFRMQFDYTNFNAQLDIILFYFMFFPYIKNEYNTKI</sequence>
<name>A0A381J476_9CLOT</name>
<organism evidence="2 3">
    <name type="scientific">Clostridium putrefaciens</name>
    <dbReference type="NCBI Taxonomy" id="99675"/>
    <lineage>
        <taxon>Bacteria</taxon>
        <taxon>Bacillati</taxon>
        <taxon>Bacillota</taxon>
        <taxon>Clostridia</taxon>
        <taxon>Eubacteriales</taxon>
        <taxon>Clostridiaceae</taxon>
        <taxon>Clostridium</taxon>
    </lineage>
</organism>
<feature type="transmembrane region" description="Helical" evidence="1">
    <location>
        <begin position="306"/>
        <end position="325"/>
    </location>
</feature>
<feature type="transmembrane region" description="Helical" evidence="1">
    <location>
        <begin position="124"/>
        <end position="143"/>
    </location>
</feature>
<reference evidence="2 3" key="1">
    <citation type="submission" date="2018-06" db="EMBL/GenBank/DDBJ databases">
        <authorList>
            <consortium name="Pathogen Informatics"/>
            <person name="Doyle S."/>
        </authorList>
    </citation>
    <scope>NUCLEOTIDE SEQUENCE [LARGE SCALE GENOMIC DNA]</scope>
    <source>
        <strain evidence="2 3">NCTC9836</strain>
    </source>
</reference>
<feature type="transmembrane region" description="Helical" evidence="1">
    <location>
        <begin position="75"/>
        <end position="94"/>
    </location>
</feature>
<feature type="transmembrane region" description="Helical" evidence="1">
    <location>
        <begin position="155"/>
        <end position="174"/>
    </location>
</feature>
<dbReference type="AlphaFoldDB" id="A0A381J476"/>